<keyword evidence="14" id="KW-1278">Translocase</keyword>
<keyword evidence="8 19" id="KW-0812">Transmembrane</keyword>
<keyword evidence="17 19" id="KW-0472">Membrane</keyword>
<dbReference type="Pfam" id="PF00690">
    <property type="entry name" value="Cation_ATPase_N"/>
    <property type="match status" value="1"/>
</dbReference>
<comment type="cofactor">
    <cofactor evidence="1">
        <name>Mg(2+)</name>
        <dbReference type="ChEBI" id="CHEBI:18420"/>
    </cofactor>
</comment>
<comment type="caution">
    <text evidence="19">Lacks conserved residue(s) required for the propagation of feature annotation.</text>
</comment>
<evidence type="ECO:0000256" key="7">
    <source>
        <dbReference type="ARBA" id="ARBA00022568"/>
    </source>
</evidence>
<dbReference type="InterPro" id="IPR006068">
    <property type="entry name" value="ATPase_P-typ_cation-transptr_C"/>
</dbReference>
<dbReference type="InterPro" id="IPR036412">
    <property type="entry name" value="HAD-like_sf"/>
</dbReference>
<evidence type="ECO:0000256" key="12">
    <source>
        <dbReference type="ARBA" id="ARBA00022842"/>
    </source>
</evidence>
<dbReference type="Proteomes" id="UP000314980">
    <property type="component" value="Unassembled WGS sequence"/>
</dbReference>
<evidence type="ECO:0000256" key="11">
    <source>
        <dbReference type="ARBA" id="ARBA00022840"/>
    </source>
</evidence>
<feature type="transmembrane region" description="Helical" evidence="19">
    <location>
        <begin position="78"/>
        <end position="101"/>
    </location>
</feature>
<evidence type="ECO:0000256" key="4">
    <source>
        <dbReference type="ARBA" id="ARBA00005675"/>
    </source>
</evidence>
<dbReference type="Pfam" id="PF13246">
    <property type="entry name" value="Cation_ATPase"/>
    <property type="match status" value="1"/>
</dbReference>
<dbReference type="Gene3D" id="3.40.50.1000">
    <property type="entry name" value="HAD superfamily/HAD-like"/>
    <property type="match status" value="1"/>
</dbReference>
<evidence type="ECO:0000256" key="18">
    <source>
        <dbReference type="ARBA" id="ARBA00047282"/>
    </source>
</evidence>
<evidence type="ECO:0000259" key="20">
    <source>
        <dbReference type="SMART" id="SM00831"/>
    </source>
</evidence>
<comment type="catalytic activity">
    <reaction evidence="18">
        <text>Ca(2+)(in) + ATP + H2O = Ca(2+)(out) + ADP + phosphate + H(+)</text>
        <dbReference type="Rhea" id="RHEA:18105"/>
        <dbReference type="ChEBI" id="CHEBI:15377"/>
        <dbReference type="ChEBI" id="CHEBI:15378"/>
        <dbReference type="ChEBI" id="CHEBI:29108"/>
        <dbReference type="ChEBI" id="CHEBI:30616"/>
        <dbReference type="ChEBI" id="CHEBI:43474"/>
        <dbReference type="ChEBI" id="CHEBI:456216"/>
        <dbReference type="EC" id="7.2.2.10"/>
    </reaction>
    <physiologicalReaction direction="left-to-right" evidence="18">
        <dbReference type="Rhea" id="RHEA:18106"/>
    </physiologicalReaction>
</comment>
<dbReference type="InterPro" id="IPR005782">
    <property type="entry name" value="P-type_ATPase_IIA"/>
</dbReference>
<keyword evidence="9 19" id="KW-0547">Nucleotide-binding</keyword>
<organism evidence="21 22">
    <name type="scientific">Lates calcarifer</name>
    <name type="common">Barramundi</name>
    <name type="synonym">Holocentrus calcarifer</name>
    <dbReference type="NCBI Taxonomy" id="8187"/>
    <lineage>
        <taxon>Eukaryota</taxon>
        <taxon>Metazoa</taxon>
        <taxon>Chordata</taxon>
        <taxon>Craniata</taxon>
        <taxon>Vertebrata</taxon>
        <taxon>Euteleostomi</taxon>
        <taxon>Actinopterygii</taxon>
        <taxon>Neopterygii</taxon>
        <taxon>Teleostei</taxon>
        <taxon>Neoteleostei</taxon>
        <taxon>Acanthomorphata</taxon>
        <taxon>Carangaria</taxon>
        <taxon>Carangaria incertae sedis</taxon>
        <taxon>Centropomidae</taxon>
        <taxon>Lates</taxon>
    </lineage>
</organism>
<dbReference type="FunFam" id="3.40.50.1000:FF:000005">
    <property type="entry name" value="Calcium-transporting ATPase 1"/>
    <property type="match status" value="1"/>
</dbReference>
<evidence type="ECO:0000256" key="6">
    <source>
        <dbReference type="ARBA" id="ARBA00022553"/>
    </source>
</evidence>
<keyword evidence="10 19" id="KW-0106">Calcium</keyword>
<dbReference type="Pfam" id="PF00689">
    <property type="entry name" value="Cation_ATPase_C"/>
    <property type="match status" value="1"/>
</dbReference>
<dbReference type="Gene3D" id="2.70.150.10">
    <property type="entry name" value="Calcium-transporting ATPase, cytoplasmic transduction domain A"/>
    <property type="match status" value="2"/>
</dbReference>
<keyword evidence="13" id="KW-0703">Sarcoplasmic reticulum</keyword>
<dbReference type="Gene3D" id="3.40.1110.10">
    <property type="entry name" value="Calcium-transporting ATPase, cytoplasmic domain N"/>
    <property type="match status" value="1"/>
</dbReference>
<evidence type="ECO:0000256" key="3">
    <source>
        <dbReference type="ARBA" id="ARBA00004477"/>
    </source>
</evidence>
<dbReference type="Ensembl" id="ENSLCAT00010023648.1">
    <property type="protein sequence ID" value="ENSLCAP00010023133.1"/>
    <property type="gene ID" value="ENSLCAG00010007278.1"/>
</dbReference>
<dbReference type="SUPFAM" id="SSF56784">
    <property type="entry name" value="HAD-like"/>
    <property type="match status" value="1"/>
</dbReference>
<name>A0A4W6DCX5_LATCA</name>
<feature type="transmembrane region" description="Helical" evidence="19">
    <location>
        <begin position="259"/>
        <end position="284"/>
    </location>
</feature>
<dbReference type="NCBIfam" id="TIGR01494">
    <property type="entry name" value="ATPase_P-type"/>
    <property type="match status" value="2"/>
</dbReference>
<dbReference type="InterPro" id="IPR023298">
    <property type="entry name" value="ATPase_P-typ_TM_dom_sf"/>
</dbReference>
<reference evidence="21" key="3">
    <citation type="submission" date="2025-09" db="UniProtKB">
        <authorList>
            <consortium name="Ensembl"/>
        </authorList>
    </citation>
    <scope>IDENTIFICATION</scope>
</reference>
<keyword evidence="11 19" id="KW-0067">ATP-binding</keyword>
<dbReference type="GO" id="GO:0033017">
    <property type="term" value="C:sarcoplasmic reticulum membrane"/>
    <property type="evidence" value="ECO:0007669"/>
    <property type="project" value="UniProtKB-SubCell"/>
</dbReference>
<proteinExistence type="inferred from homology"/>
<dbReference type="SUPFAM" id="SSF81665">
    <property type="entry name" value="Calcium ATPase, transmembrane domain M"/>
    <property type="match status" value="1"/>
</dbReference>
<evidence type="ECO:0000256" key="17">
    <source>
        <dbReference type="ARBA" id="ARBA00023136"/>
    </source>
</evidence>
<feature type="transmembrane region" description="Helical" evidence="19">
    <location>
        <begin position="943"/>
        <end position="966"/>
    </location>
</feature>
<evidence type="ECO:0000256" key="2">
    <source>
        <dbReference type="ARBA" id="ARBA00004326"/>
    </source>
</evidence>
<dbReference type="Pfam" id="PF08282">
    <property type="entry name" value="Hydrolase_3"/>
    <property type="match status" value="1"/>
</dbReference>
<dbReference type="SFLD" id="SFLDS00003">
    <property type="entry name" value="Haloacid_Dehalogenase"/>
    <property type="match status" value="1"/>
</dbReference>
<feature type="transmembrane region" description="Helical" evidence="19">
    <location>
        <begin position="768"/>
        <end position="791"/>
    </location>
</feature>
<feature type="transmembrane region" description="Helical" evidence="19">
    <location>
        <begin position="694"/>
        <end position="717"/>
    </location>
</feature>
<dbReference type="SUPFAM" id="SSF81660">
    <property type="entry name" value="Metal cation-transporting ATPase, ATP-binding domain N"/>
    <property type="match status" value="1"/>
</dbReference>
<dbReference type="GO" id="GO:0005524">
    <property type="term" value="F:ATP binding"/>
    <property type="evidence" value="ECO:0007669"/>
    <property type="project" value="UniProtKB-KW"/>
</dbReference>
<dbReference type="GO" id="GO:0005388">
    <property type="term" value="F:P-type calcium transporter activity"/>
    <property type="evidence" value="ECO:0007669"/>
    <property type="project" value="UniProtKB-EC"/>
</dbReference>
<evidence type="ECO:0000313" key="21">
    <source>
        <dbReference type="Ensembl" id="ENSLCAP00010023133.1"/>
    </source>
</evidence>
<dbReference type="SFLD" id="SFLDG00002">
    <property type="entry name" value="C1.7:_P-type_atpase_like"/>
    <property type="match status" value="1"/>
</dbReference>
<evidence type="ECO:0000256" key="8">
    <source>
        <dbReference type="ARBA" id="ARBA00022692"/>
    </source>
</evidence>
<feature type="transmembrane region" description="Helical" evidence="19">
    <location>
        <begin position="54"/>
        <end position="72"/>
    </location>
</feature>
<evidence type="ECO:0000256" key="9">
    <source>
        <dbReference type="ARBA" id="ARBA00022741"/>
    </source>
</evidence>
<dbReference type="FunFam" id="3.40.1110.10:FF:000003">
    <property type="entry name" value="Calcium-transporting ATPase"/>
    <property type="match status" value="1"/>
</dbReference>
<comment type="subcellular location">
    <subcellularLocation>
        <location evidence="3">Endoplasmic reticulum membrane</location>
        <topology evidence="3">Multi-pass membrane protein</topology>
    </subcellularLocation>
    <subcellularLocation>
        <location evidence="19">Membrane</location>
        <topology evidence="19">Multi-pass membrane protein</topology>
    </subcellularLocation>
    <subcellularLocation>
        <location evidence="2">Sarcoplasmic reticulum membrane</location>
        <topology evidence="2">Multi-pass membrane protein</topology>
    </subcellularLocation>
</comment>
<keyword evidence="12" id="KW-0460">Magnesium</keyword>
<gene>
    <name evidence="21" type="primary">ATP2A2</name>
</gene>
<dbReference type="SMART" id="SM00831">
    <property type="entry name" value="Cation_ATPase_N"/>
    <property type="match status" value="1"/>
</dbReference>
<dbReference type="InterPro" id="IPR008250">
    <property type="entry name" value="ATPase_P-typ_transduc_dom_A_sf"/>
</dbReference>
<dbReference type="PANTHER" id="PTHR42861">
    <property type="entry name" value="CALCIUM-TRANSPORTING ATPASE"/>
    <property type="match status" value="1"/>
</dbReference>
<dbReference type="InterPro" id="IPR023299">
    <property type="entry name" value="ATPase_P-typ_cyto_dom_N"/>
</dbReference>
<dbReference type="InterPro" id="IPR018303">
    <property type="entry name" value="ATPase_P-typ_P_site"/>
</dbReference>
<dbReference type="InterPro" id="IPR044492">
    <property type="entry name" value="P_typ_ATPase_HD_dom"/>
</dbReference>
<keyword evidence="16 19" id="KW-0406">Ion transport</keyword>
<dbReference type="Gene3D" id="1.20.1110.10">
    <property type="entry name" value="Calcium-transporting ATPase, transmembrane domain"/>
    <property type="match status" value="2"/>
</dbReference>
<dbReference type="InterPro" id="IPR023214">
    <property type="entry name" value="HAD_sf"/>
</dbReference>
<dbReference type="CDD" id="cd02083">
    <property type="entry name" value="P-type_ATPase_SERCA"/>
    <property type="match status" value="1"/>
</dbReference>
<dbReference type="NCBIfam" id="TIGR01116">
    <property type="entry name" value="ATPase-IIA1_Ca"/>
    <property type="match status" value="1"/>
</dbReference>
<dbReference type="EC" id="7.2.2.10" evidence="19"/>
<keyword evidence="6" id="KW-0597">Phosphoprotein</keyword>
<keyword evidence="5 19" id="KW-0813">Transport</keyword>
<comment type="similarity">
    <text evidence="4 19">Belongs to the cation transport ATPase (P-type) (TC 3.A.3) family. Type IIA subfamily.</text>
</comment>
<evidence type="ECO:0000256" key="19">
    <source>
        <dbReference type="RuleBase" id="RU361146"/>
    </source>
</evidence>
<accession>A0A4W6DCX5</accession>
<dbReference type="PRINTS" id="PR00119">
    <property type="entry name" value="CATATPASE"/>
</dbReference>
<dbReference type="InterPro" id="IPR001757">
    <property type="entry name" value="P_typ_ATPase"/>
</dbReference>
<dbReference type="PROSITE" id="PS00154">
    <property type="entry name" value="ATPASE_E1_E2"/>
    <property type="match status" value="1"/>
</dbReference>
<keyword evidence="22" id="KW-1185">Reference proteome</keyword>
<reference evidence="21" key="2">
    <citation type="submission" date="2025-08" db="UniProtKB">
        <authorList>
            <consortium name="Ensembl"/>
        </authorList>
    </citation>
    <scope>IDENTIFICATION</scope>
</reference>
<evidence type="ECO:0000256" key="10">
    <source>
        <dbReference type="ARBA" id="ARBA00022837"/>
    </source>
</evidence>
<feature type="domain" description="Cation-transporting P-type ATPase N-terminal" evidence="20">
    <location>
        <begin position="3"/>
        <end position="71"/>
    </location>
</feature>
<dbReference type="SFLD" id="SFLDF00027">
    <property type="entry name" value="p-type_atpase"/>
    <property type="match status" value="1"/>
</dbReference>
<dbReference type="AlphaFoldDB" id="A0A4W6DCX5"/>
<evidence type="ECO:0000256" key="16">
    <source>
        <dbReference type="ARBA" id="ARBA00023065"/>
    </source>
</evidence>
<feature type="transmembrane region" description="Helical" evidence="19">
    <location>
        <begin position="221"/>
        <end position="239"/>
    </location>
</feature>
<evidence type="ECO:0000256" key="1">
    <source>
        <dbReference type="ARBA" id="ARBA00001946"/>
    </source>
</evidence>
<protein>
    <recommendedName>
        <fullName evidence="19">Calcium-transporting ATPase</fullName>
        <ecNumber evidence="19">7.2.2.10</ecNumber>
    </recommendedName>
</protein>
<dbReference type="SUPFAM" id="SSF81653">
    <property type="entry name" value="Calcium ATPase, transduction domain A"/>
    <property type="match status" value="1"/>
</dbReference>
<evidence type="ECO:0000313" key="22">
    <source>
        <dbReference type="Proteomes" id="UP000314980"/>
    </source>
</evidence>
<dbReference type="GeneTree" id="ENSGT00940000159986"/>
<feature type="transmembrane region" description="Helical" evidence="19">
    <location>
        <begin position="865"/>
        <end position="884"/>
    </location>
</feature>
<dbReference type="InterPro" id="IPR004014">
    <property type="entry name" value="ATPase_P-typ_cation-transptr_N"/>
</dbReference>
<reference evidence="22" key="1">
    <citation type="submission" date="2015-09" db="EMBL/GenBank/DDBJ databases">
        <authorList>
            <person name="Sai Rama Sridatta P."/>
        </authorList>
    </citation>
    <scope>NUCLEOTIDE SEQUENCE [LARGE SCALE GENOMIC DNA]</scope>
</reference>
<dbReference type="InterPro" id="IPR059000">
    <property type="entry name" value="ATPase_P-type_domA"/>
</dbReference>
<dbReference type="FunFam" id="1.20.1110.10:FF:000065">
    <property type="entry name" value="Sarcoplasmic/endoplasmic reticulum calcium ATPase 1"/>
    <property type="match status" value="3"/>
</dbReference>
<evidence type="ECO:0000256" key="13">
    <source>
        <dbReference type="ARBA" id="ARBA00022951"/>
    </source>
</evidence>
<keyword evidence="7 19" id="KW-0109">Calcium transport</keyword>
<dbReference type="PRINTS" id="PR00120">
    <property type="entry name" value="HATPASE"/>
</dbReference>
<evidence type="ECO:0000256" key="5">
    <source>
        <dbReference type="ARBA" id="ARBA00022448"/>
    </source>
</evidence>
<dbReference type="FunFam" id="2.70.150.10:FF:000160">
    <property type="entry name" value="Sarcoplasmic/endoplasmic reticulum calcium ATPase 1"/>
    <property type="match status" value="2"/>
</dbReference>
<dbReference type="Pfam" id="PF00122">
    <property type="entry name" value="E1-E2_ATPase"/>
    <property type="match status" value="1"/>
</dbReference>
<comment type="function">
    <text evidence="19">Catalyzes the hydrolysis of ATP coupled with the transport of calcium.</text>
</comment>
<sequence>MDNAHTKTVEEVYSFFNVNESTGLSLEQVKKQRERYGPNGKSLWELVIEQFEDLLVRILLLAACISFVLAWFEEGEETVTAFVEPFVILLILIANAIVGVWQERNAENAIEALKEYEPEMGKVYRQDRKSVQRIKARDIVPGDISVSVIKHTDPVPDPRAVNQDKKNMLFSGTNIAAGKAVGVVVATGGNTEIGKIRDEMASTEQERTPLQQKLDEFGQQLSKVISLICIAVWIINIGHFNDPVHGGSWIRGAVYYFKIAVALAVAAIPEGLPAVITTCLNAIVRSLPSVETLGCTSVICSDKTGTLTTNQMSVCRMFIIDQAGGEHCSLKEFTVTGSTQFHYDALVELASICALCNDSSLDYNETKGVYEKVGEATETALSCLVEKMNVFDTDVKGLSKIERANACNSVIKQLMKKEFTLEFSRDRKSMSVYCTPNKARTSVGKMFVKGAPEGVIDRCTHVRVGSNKVPLTPGIKEKLMSVIREYGTGRDTLRCLALATRDNPMSKDKLVLEDSSRFIEYETDLTFVGCVGMLDPPRAEVAASIRLCRLAGIRVIMITGDNKGTAVAICRRIGIFGEDDDVSSMAFTGREFDDLSPAAQREAVVKARCFARVEPSHKSKIVEYLQSYDEITAMTGDGVNDAPALKKAEIGIAMGSGTAVAKTASEMVLADDNFATIVAAVEEGRAIYNNMKQFIRYLISSNVGEVVCIFLTAALGFPEALIPVQLLWVNLVTDGLPATALGFNPPDLDIMNKPPRNAREPLISGWLFFRYLAIGCYVGAATVGAAAWWFVAAEDGPRITFYQLSHFLQCGPENPDFQDMDCKVFESPYPMTMALSVLVTIEMCNALNSVSENQSLLRMPPWENVWLLGAICLSMSLHFLILYVEPLPIIFQITPLNLTQWLMVLKISLPVILLDEFLKFAARNYLEPGKDLEKPASSKGCSLSACMEGISWPFVAISLPLVLWIYSSDTNMADMFWS</sequence>
<evidence type="ECO:0000256" key="14">
    <source>
        <dbReference type="ARBA" id="ARBA00022967"/>
    </source>
</evidence>
<dbReference type="GO" id="GO:0016887">
    <property type="term" value="F:ATP hydrolysis activity"/>
    <property type="evidence" value="ECO:0007669"/>
    <property type="project" value="InterPro"/>
</dbReference>
<evidence type="ECO:0000256" key="15">
    <source>
        <dbReference type="ARBA" id="ARBA00022989"/>
    </source>
</evidence>
<keyword evidence="15 19" id="KW-1133">Transmembrane helix</keyword>